<gene>
    <name evidence="1" type="ORF">SPARVUS_LOCUS9152032</name>
</gene>
<sequence>MYHHWYWGDYWCLIVSVSGSNSAPSLVSVGGIMHHCWCQWGGGGECPILGVIGRKSAPSLVLLGGRVPHPWCH</sequence>
<evidence type="ECO:0000313" key="1">
    <source>
        <dbReference type="EMBL" id="CAI9579713.1"/>
    </source>
</evidence>
<keyword evidence="2" id="KW-1185">Reference proteome</keyword>
<name>A0ABN9E4S7_9NEOB</name>
<evidence type="ECO:0000313" key="2">
    <source>
        <dbReference type="Proteomes" id="UP001162483"/>
    </source>
</evidence>
<proteinExistence type="predicted"/>
<protein>
    <submittedName>
        <fullName evidence="1">Uncharacterized protein</fullName>
    </submittedName>
</protein>
<dbReference type="Proteomes" id="UP001162483">
    <property type="component" value="Unassembled WGS sequence"/>
</dbReference>
<organism evidence="1 2">
    <name type="scientific">Staurois parvus</name>
    <dbReference type="NCBI Taxonomy" id="386267"/>
    <lineage>
        <taxon>Eukaryota</taxon>
        <taxon>Metazoa</taxon>
        <taxon>Chordata</taxon>
        <taxon>Craniata</taxon>
        <taxon>Vertebrata</taxon>
        <taxon>Euteleostomi</taxon>
        <taxon>Amphibia</taxon>
        <taxon>Batrachia</taxon>
        <taxon>Anura</taxon>
        <taxon>Neobatrachia</taxon>
        <taxon>Ranoidea</taxon>
        <taxon>Ranidae</taxon>
        <taxon>Staurois</taxon>
    </lineage>
</organism>
<reference evidence="1" key="1">
    <citation type="submission" date="2023-05" db="EMBL/GenBank/DDBJ databases">
        <authorList>
            <person name="Stuckert A."/>
        </authorList>
    </citation>
    <scope>NUCLEOTIDE SEQUENCE</scope>
</reference>
<dbReference type="EMBL" id="CATNWA010015121">
    <property type="protein sequence ID" value="CAI9579713.1"/>
    <property type="molecule type" value="Genomic_DNA"/>
</dbReference>
<comment type="caution">
    <text evidence="1">The sequence shown here is derived from an EMBL/GenBank/DDBJ whole genome shotgun (WGS) entry which is preliminary data.</text>
</comment>
<accession>A0ABN9E4S7</accession>